<dbReference type="PANTHER" id="PTHR42839:SF2">
    <property type="entry name" value="ISOCHORISMATE SYNTHASE ENTC"/>
    <property type="match status" value="1"/>
</dbReference>
<dbReference type="InterPro" id="IPR015890">
    <property type="entry name" value="Chorismate_C"/>
</dbReference>
<dbReference type="SUPFAM" id="SSF56322">
    <property type="entry name" value="ADC synthase"/>
    <property type="match status" value="1"/>
</dbReference>
<organism evidence="2 3">
    <name type="scientific">Tsukamurella soli</name>
    <dbReference type="NCBI Taxonomy" id="644556"/>
    <lineage>
        <taxon>Bacteria</taxon>
        <taxon>Bacillati</taxon>
        <taxon>Actinomycetota</taxon>
        <taxon>Actinomycetes</taxon>
        <taxon>Mycobacteriales</taxon>
        <taxon>Tsukamurellaceae</taxon>
        <taxon>Tsukamurella</taxon>
    </lineage>
</organism>
<dbReference type="PANTHER" id="PTHR42839">
    <property type="entry name" value="ISOCHORISMATE SYNTHASE ENTC"/>
    <property type="match status" value="1"/>
</dbReference>
<name>A0ABP8JAI7_9ACTN</name>
<dbReference type="EMBL" id="BAABFR010000013">
    <property type="protein sequence ID" value="GAA4387716.1"/>
    <property type="molecule type" value="Genomic_DNA"/>
</dbReference>
<dbReference type="RefSeq" id="WP_344992455.1">
    <property type="nucleotide sequence ID" value="NZ_BAABFR010000013.1"/>
</dbReference>
<dbReference type="Proteomes" id="UP001500635">
    <property type="component" value="Unassembled WGS sequence"/>
</dbReference>
<gene>
    <name evidence="2" type="ORF">GCM10023147_12480</name>
</gene>
<proteinExistence type="predicted"/>
<feature type="domain" description="Chorismate-utilising enzyme C-terminal" evidence="1">
    <location>
        <begin position="103"/>
        <end position="354"/>
    </location>
</feature>
<accession>A0ABP8JAI7</accession>
<evidence type="ECO:0000259" key="1">
    <source>
        <dbReference type="Pfam" id="PF00425"/>
    </source>
</evidence>
<keyword evidence="3" id="KW-1185">Reference proteome</keyword>
<evidence type="ECO:0000313" key="2">
    <source>
        <dbReference type="EMBL" id="GAA4387716.1"/>
    </source>
</evidence>
<protein>
    <submittedName>
        <fullName evidence="2">Isochorismate synthase</fullName>
    </submittedName>
</protein>
<dbReference type="Gene3D" id="3.60.120.10">
    <property type="entry name" value="Anthranilate synthase"/>
    <property type="match status" value="1"/>
</dbReference>
<sequence length="369" mass="38780">MFSDGFTNRAASGDVSAPRFLLASGGDVLEARGALVSYRDTAAALAALHRSEQRIIVGAIPFDLDDRVALVAPEETAHRRVGRLDAGGALPPLVVTAQRPAPDEHLTRVAEVIRRIERGRLDKAVLARAVEFAAAAPVDPVRLARELARRDPAGNAFLADLSAAGGEYVGRFLVGSSPEVLVERRGAVVTCHPLAGTATRPDGLLDSDKDRAEHAYVVDAIAEVLAPLCDTLDVPPRPSLTRAGDLWHLGTVITGRLRDPGTTALDLALALHPTPAVCGIPRVAAARAIAEVEGPRGFYAGAVGWTDATGDGQWRVSIRCAEIAPDGRSLRAWAGGGIVAASDPATELAETANKLRTVLGPFDIEQWVA</sequence>
<dbReference type="Pfam" id="PF00425">
    <property type="entry name" value="Chorismate_bind"/>
    <property type="match status" value="1"/>
</dbReference>
<reference evidence="3" key="1">
    <citation type="journal article" date="2019" name="Int. J. Syst. Evol. Microbiol.">
        <title>The Global Catalogue of Microorganisms (GCM) 10K type strain sequencing project: providing services to taxonomists for standard genome sequencing and annotation.</title>
        <authorList>
            <consortium name="The Broad Institute Genomics Platform"/>
            <consortium name="The Broad Institute Genome Sequencing Center for Infectious Disease"/>
            <person name="Wu L."/>
            <person name="Ma J."/>
        </authorList>
    </citation>
    <scope>NUCLEOTIDE SEQUENCE [LARGE SCALE GENOMIC DNA]</scope>
    <source>
        <strain evidence="3">JCM 17688</strain>
    </source>
</reference>
<evidence type="ECO:0000313" key="3">
    <source>
        <dbReference type="Proteomes" id="UP001500635"/>
    </source>
</evidence>
<dbReference type="InterPro" id="IPR005801">
    <property type="entry name" value="ADC_synthase"/>
</dbReference>
<comment type="caution">
    <text evidence="2">The sequence shown here is derived from an EMBL/GenBank/DDBJ whole genome shotgun (WGS) entry which is preliminary data.</text>
</comment>